<dbReference type="Proteomes" id="UP000092565">
    <property type="component" value="Chromosome"/>
</dbReference>
<evidence type="ECO:0000313" key="2">
    <source>
        <dbReference type="EMBL" id="ANP37968.1"/>
    </source>
</evidence>
<gene>
    <name evidence="2" type="ORF">JL2886_03082</name>
    <name evidence="3" type="ORF">PXK24_06970</name>
</gene>
<organism evidence="2 4">
    <name type="scientific">Phaeobacter gallaeciensis</name>
    <dbReference type="NCBI Taxonomy" id="60890"/>
    <lineage>
        <taxon>Bacteria</taxon>
        <taxon>Pseudomonadati</taxon>
        <taxon>Pseudomonadota</taxon>
        <taxon>Alphaproteobacteria</taxon>
        <taxon>Rhodobacterales</taxon>
        <taxon>Roseobacteraceae</taxon>
        <taxon>Phaeobacter</taxon>
    </lineage>
</organism>
<reference evidence="3 5" key="2">
    <citation type="submission" date="2023-02" db="EMBL/GenBank/DDBJ databases">
        <title>Population genomics of bacteria associated with diatom.</title>
        <authorList>
            <person name="Xie J."/>
            <person name="Wang H."/>
        </authorList>
    </citation>
    <scope>NUCLEOTIDE SEQUENCE [LARGE SCALE GENOMIC DNA]</scope>
    <source>
        <strain evidence="3 5">PT47_8</strain>
    </source>
</reference>
<feature type="transmembrane region" description="Helical" evidence="1">
    <location>
        <begin position="20"/>
        <end position="37"/>
    </location>
</feature>
<dbReference type="EMBL" id="JARCJK010000002">
    <property type="protein sequence ID" value="MDE4165430.1"/>
    <property type="molecule type" value="Genomic_DNA"/>
</dbReference>
<protein>
    <submittedName>
        <fullName evidence="2">Cytochrome C oxidase assembly protein</fullName>
    </submittedName>
</protein>
<keyword evidence="1" id="KW-0812">Transmembrane</keyword>
<evidence type="ECO:0000256" key="1">
    <source>
        <dbReference type="SAM" id="Phobius"/>
    </source>
</evidence>
<dbReference type="AlphaFoldDB" id="A0A1B0ZV39"/>
<dbReference type="PATRIC" id="fig|60890.4.peg.3006"/>
<proteinExistence type="predicted"/>
<sequence length="56" mass="6135">MALRKEHELHKRRLGRNMGVGLLLGAFVVLVLALTMVKVTSNGFKFPQTQSQAGQG</sequence>
<dbReference type="RefSeq" id="WP_065272705.1">
    <property type="nucleotide sequence ID" value="NZ_CP015124.1"/>
</dbReference>
<keyword evidence="1" id="KW-1133">Transmembrane helix</keyword>
<evidence type="ECO:0000313" key="5">
    <source>
        <dbReference type="Proteomes" id="UP001218364"/>
    </source>
</evidence>
<reference evidence="2 4" key="1">
    <citation type="submission" date="2016-04" db="EMBL/GenBank/DDBJ databases">
        <authorList>
            <person name="Evans L.H."/>
            <person name="Alamgir A."/>
            <person name="Owens N."/>
            <person name="Weber N.D."/>
            <person name="Virtaneva K."/>
            <person name="Barbian K."/>
            <person name="Babar A."/>
            <person name="Rosenke K."/>
        </authorList>
    </citation>
    <scope>NUCLEOTIDE SEQUENCE [LARGE SCALE GENOMIC DNA]</scope>
    <source>
        <strain evidence="2 4">JL2886</strain>
    </source>
</reference>
<evidence type="ECO:0000313" key="3">
    <source>
        <dbReference type="EMBL" id="MDE4165430.1"/>
    </source>
</evidence>
<keyword evidence="1" id="KW-0472">Membrane</keyword>
<name>A0A1B0ZV39_9RHOB</name>
<accession>A0A1B0ZV39</accession>
<evidence type="ECO:0000313" key="4">
    <source>
        <dbReference type="Proteomes" id="UP000092565"/>
    </source>
</evidence>
<dbReference type="EMBL" id="CP015124">
    <property type="protein sequence ID" value="ANP37968.1"/>
    <property type="molecule type" value="Genomic_DNA"/>
</dbReference>
<dbReference type="Proteomes" id="UP001218364">
    <property type="component" value="Unassembled WGS sequence"/>
</dbReference>
<keyword evidence="4" id="KW-1185">Reference proteome</keyword>